<dbReference type="SMART" id="SM00220">
    <property type="entry name" value="S_TKc"/>
    <property type="match status" value="1"/>
</dbReference>
<feature type="binding site" evidence="7">
    <location>
        <position position="115"/>
    </location>
    <ligand>
        <name>ATP</name>
        <dbReference type="ChEBI" id="CHEBI:30616"/>
    </ligand>
</feature>
<evidence type="ECO:0000256" key="4">
    <source>
        <dbReference type="ARBA" id="ARBA00022741"/>
    </source>
</evidence>
<evidence type="ECO:0000256" key="8">
    <source>
        <dbReference type="SAM" id="Phobius"/>
    </source>
</evidence>
<evidence type="ECO:0000256" key="2">
    <source>
        <dbReference type="ARBA" id="ARBA00022527"/>
    </source>
</evidence>
<dbReference type="GO" id="GO:0005524">
    <property type="term" value="F:ATP binding"/>
    <property type="evidence" value="ECO:0007669"/>
    <property type="project" value="UniProtKB-UniRule"/>
</dbReference>
<comment type="caution">
    <text evidence="10">The sequence shown here is derived from an EMBL/GenBank/DDBJ whole genome shotgun (WGS) entry which is preliminary data.</text>
</comment>
<evidence type="ECO:0000313" key="11">
    <source>
        <dbReference type="Proteomes" id="UP000541810"/>
    </source>
</evidence>
<dbReference type="SUPFAM" id="SSF56112">
    <property type="entry name" value="Protein kinase-like (PK-like)"/>
    <property type="match status" value="1"/>
</dbReference>
<dbReference type="RefSeq" id="WP_184678517.1">
    <property type="nucleotide sequence ID" value="NZ_JACHGY010000001.1"/>
</dbReference>
<keyword evidence="8" id="KW-1133">Transmembrane helix</keyword>
<keyword evidence="11" id="KW-1185">Reference proteome</keyword>
<keyword evidence="2" id="KW-0723">Serine/threonine-protein kinase</keyword>
<dbReference type="InterPro" id="IPR000719">
    <property type="entry name" value="Prot_kinase_dom"/>
</dbReference>
<dbReference type="Pfam" id="PF00069">
    <property type="entry name" value="Pkinase"/>
    <property type="match status" value="1"/>
</dbReference>
<dbReference type="PROSITE" id="PS00107">
    <property type="entry name" value="PROTEIN_KINASE_ATP"/>
    <property type="match status" value="1"/>
</dbReference>
<feature type="domain" description="Protein kinase" evidence="9">
    <location>
        <begin position="86"/>
        <end position="349"/>
    </location>
</feature>
<dbReference type="GO" id="GO:0004674">
    <property type="term" value="F:protein serine/threonine kinase activity"/>
    <property type="evidence" value="ECO:0007669"/>
    <property type="project" value="UniProtKB-KW"/>
</dbReference>
<dbReference type="PROSITE" id="PS50011">
    <property type="entry name" value="PROTEIN_KINASE_DOM"/>
    <property type="match status" value="1"/>
</dbReference>
<dbReference type="AlphaFoldDB" id="A0A7X0HAW5"/>
<sequence length="417" mass="45398">MEQTQSNLDSTVGRLVVEKGLAAQQDVNRLLERVKQGSSIGGASGDSKQGSLASMLIAEGLVTQKQLDRLKPELEERRAGAQIPGYQIIRQLGAGAMARVFLAKQISLDRMVAIKVLPQKFTNNPDFVARFYAEGKAAAKLNHPNIVQAFDVGKSGDYHYFVMEFVDGRTVYDDITEQGVYSEEDAVRIGIECAKALDHAHKQGFIHRDVKPKNIMMANADNGSKLADMGLARAVSDVEAAEAEAGKAYGTPYYISPEQIRGEVDVDARADIYSLGATMYHMVTGQVPFDGANPSTVMHKHLKNALVPPDHLNKSLSSGISEVIEVCMAKDRSKRYASAADMLEDLQSIQRGEAPMQARKVFDVGALATLASTEEEQVNAIPEEDPLTALPEFWLALSGWVVAVMMFIALLLANAML</sequence>
<organism evidence="10 11">
    <name type="scientific">Algisphaera agarilytica</name>
    <dbReference type="NCBI Taxonomy" id="1385975"/>
    <lineage>
        <taxon>Bacteria</taxon>
        <taxon>Pseudomonadati</taxon>
        <taxon>Planctomycetota</taxon>
        <taxon>Phycisphaerae</taxon>
        <taxon>Phycisphaerales</taxon>
        <taxon>Phycisphaeraceae</taxon>
        <taxon>Algisphaera</taxon>
    </lineage>
</organism>
<dbReference type="InterPro" id="IPR008271">
    <property type="entry name" value="Ser/Thr_kinase_AS"/>
</dbReference>
<keyword evidence="3 10" id="KW-0808">Transferase</keyword>
<evidence type="ECO:0000256" key="5">
    <source>
        <dbReference type="ARBA" id="ARBA00022777"/>
    </source>
</evidence>
<dbReference type="PROSITE" id="PS00108">
    <property type="entry name" value="PROTEIN_KINASE_ST"/>
    <property type="match status" value="1"/>
</dbReference>
<keyword evidence="8" id="KW-0812">Transmembrane</keyword>
<evidence type="ECO:0000256" key="1">
    <source>
        <dbReference type="ARBA" id="ARBA00012513"/>
    </source>
</evidence>
<dbReference type="Gene3D" id="3.30.200.20">
    <property type="entry name" value="Phosphorylase Kinase, domain 1"/>
    <property type="match status" value="1"/>
</dbReference>
<keyword evidence="4 7" id="KW-0547">Nucleotide-binding</keyword>
<name>A0A7X0HAW5_9BACT</name>
<feature type="transmembrane region" description="Helical" evidence="8">
    <location>
        <begin position="393"/>
        <end position="413"/>
    </location>
</feature>
<dbReference type="InterPro" id="IPR017441">
    <property type="entry name" value="Protein_kinase_ATP_BS"/>
</dbReference>
<dbReference type="Proteomes" id="UP000541810">
    <property type="component" value="Unassembled WGS sequence"/>
</dbReference>
<evidence type="ECO:0000259" key="9">
    <source>
        <dbReference type="PROSITE" id="PS50011"/>
    </source>
</evidence>
<dbReference type="EMBL" id="JACHGY010000001">
    <property type="protein sequence ID" value="MBB6431020.1"/>
    <property type="molecule type" value="Genomic_DNA"/>
</dbReference>
<evidence type="ECO:0000256" key="6">
    <source>
        <dbReference type="ARBA" id="ARBA00022840"/>
    </source>
</evidence>
<reference evidence="10 11" key="1">
    <citation type="submission" date="2020-08" db="EMBL/GenBank/DDBJ databases">
        <title>Genomic Encyclopedia of Type Strains, Phase IV (KMG-IV): sequencing the most valuable type-strain genomes for metagenomic binning, comparative biology and taxonomic classification.</title>
        <authorList>
            <person name="Goeker M."/>
        </authorList>
    </citation>
    <scope>NUCLEOTIDE SEQUENCE [LARGE SCALE GENOMIC DNA]</scope>
    <source>
        <strain evidence="10 11">DSM 103725</strain>
    </source>
</reference>
<dbReference type="CDD" id="cd14014">
    <property type="entry name" value="STKc_PknB_like"/>
    <property type="match status" value="1"/>
</dbReference>
<dbReference type="PANTHER" id="PTHR43289:SF6">
    <property type="entry name" value="SERINE_THREONINE-PROTEIN KINASE NEKL-3"/>
    <property type="match status" value="1"/>
</dbReference>
<keyword evidence="5 10" id="KW-0418">Kinase</keyword>
<dbReference type="PANTHER" id="PTHR43289">
    <property type="entry name" value="MITOGEN-ACTIVATED PROTEIN KINASE KINASE KINASE 20-RELATED"/>
    <property type="match status" value="1"/>
</dbReference>
<dbReference type="Gene3D" id="1.10.510.10">
    <property type="entry name" value="Transferase(Phosphotransferase) domain 1"/>
    <property type="match status" value="1"/>
</dbReference>
<dbReference type="EC" id="2.7.11.1" evidence="1"/>
<evidence type="ECO:0000313" key="10">
    <source>
        <dbReference type="EMBL" id="MBB6431020.1"/>
    </source>
</evidence>
<evidence type="ECO:0000256" key="7">
    <source>
        <dbReference type="PROSITE-ProRule" id="PRU10141"/>
    </source>
</evidence>
<keyword evidence="6 7" id="KW-0067">ATP-binding</keyword>
<gene>
    <name evidence="10" type="ORF">HNQ40_002826</name>
</gene>
<protein>
    <recommendedName>
        <fullName evidence="1">non-specific serine/threonine protein kinase</fullName>
        <ecNumber evidence="1">2.7.11.1</ecNumber>
    </recommendedName>
</protein>
<dbReference type="InterPro" id="IPR011009">
    <property type="entry name" value="Kinase-like_dom_sf"/>
</dbReference>
<proteinExistence type="predicted"/>
<dbReference type="FunFam" id="1.10.510.10:FF:000021">
    <property type="entry name" value="Serine/threonine protein kinase"/>
    <property type="match status" value="1"/>
</dbReference>
<accession>A0A7X0HAW5</accession>
<evidence type="ECO:0000256" key="3">
    <source>
        <dbReference type="ARBA" id="ARBA00022679"/>
    </source>
</evidence>
<keyword evidence="8" id="KW-0472">Membrane</keyword>